<accession>A0A409YU17</accession>
<dbReference type="OrthoDB" id="2745898at2759"/>
<protein>
    <recommendedName>
        <fullName evidence="3">F-box domain-containing protein</fullName>
    </recommendedName>
</protein>
<proteinExistence type="predicted"/>
<evidence type="ECO:0000313" key="1">
    <source>
        <dbReference type="EMBL" id="PPR06490.1"/>
    </source>
</evidence>
<dbReference type="InParanoid" id="A0A409YU17"/>
<comment type="caution">
    <text evidence="1">The sequence shown here is derived from an EMBL/GenBank/DDBJ whole genome shotgun (WGS) entry which is preliminary data.</text>
</comment>
<dbReference type="Proteomes" id="UP000284706">
    <property type="component" value="Unassembled WGS sequence"/>
</dbReference>
<dbReference type="AlphaFoldDB" id="A0A409YU17"/>
<evidence type="ECO:0008006" key="3">
    <source>
        <dbReference type="Google" id="ProtNLM"/>
    </source>
</evidence>
<reference evidence="1 2" key="1">
    <citation type="journal article" date="2018" name="Evol. Lett.">
        <title>Horizontal gene cluster transfer increased hallucinogenic mushroom diversity.</title>
        <authorList>
            <person name="Reynolds H.T."/>
            <person name="Vijayakumar V."/>
            <person name="Gluck-Thaler E."/>
            <person name="Korotkin H.B."/>
            <person name="Matheny P.B."/>
            <person name="Slot J.C."/>
        </authorList>
    </citation>
    <scope>NUCLEOTIDE SEQUENCE [LARGE SCALE GENOMIC DNA]</scope>
    <source>
        <strain evidence="1 2">SRW20</strain>
    </source>
</reference>
<sequence length="454" mass="50807">MRGTNSKTQDLAQEVIDLILDEVAFQTADHEQRMATLLACSLVCRAFHSRSRRHALAHLRFTLDSLGDERASKLSKVIEKHPHLVLGIQSFTFIIPPRLDAENQSSSLTNGLFSGLYRKMRQSVSYVSPLNQGGLHSLLNSLDQAESLQTLGLIGPSDGHRWSAQLSTYLLTLLLKHPVTSLCMANMRSVPRFIFQTLLTASTSLRQLKFSNISFEFFGAANTQGDIISPASRSPVQELELLDFLPQELIHLVQDCCYSPAFPRLRRLVLSIPFQDLSNQLGDFMQSEMPRIEVLELRGTDVALAYLNRSIVQPSFLSYLPTLKTLRITLHVPSLTKSGFHSILRHLAMFFGREAPPNKVIEIDVDIHRVSGASQEGFLNIQPGWSSLDQALTGPAYPDLQAFNLKLKSLYHGRLRRPFPATAMYEAKTAKVLPLTSVACRQCKVIFELVTELP</sequence>
<dbReference type="Gene3D" id="3.80.10.10">
    <property type="entry name" value="Ribonuclease Inhibitor"/>
    <property type="match status" value="1"/>
</dbReference>
<keyword evidence="2" id="KW-1185">Reference proteome</keyword>
<dbReference type="EMBL" id="NHYE01000309">
    <property type="protein sequence ID" value="PPR06490.1"/>
    <property type="molecule type" value="Genomic_DNA"/>
</dbReference>
<organism evidence="1 2">
    <name type="scientific">Gymnopilus dilepis</name>
    <dbReference type="NCBI Taxonomy" id="231916"/>
    <lineage>
        <taxon>Eukaryota</taxon>
        <taxon>Fungi</taxon>
        <taxon>Dikarya</taxon>
        <taxon>Basidiomycota</taxon>
        <taxon>Agaricomycotina</taxon>
        <taxon>Agaricomycetes</taxon>
        <taxon>Agaricomycetidae</taxon>
        <taxon>Agaricales</taxon>
        <taxon>Agaricineae</taxon>
        <taxon>Hymenogastraceae</taxon>
        <taxon>Gymnopilus</taxon>
    </lineage>
</organism>
<gene>
    <name evidence="1" type="ORF">CVT26_004579</name>
</gene>
<dbReference type="InterPro" id="IPR032675">
    <property type="entry name" value="LRR_dom_sf"/>
</dbReference>
<name>A0A409YU17_9AGAR</name>
<evidence type="ECO:0000313" key="2">
    <source>
        <dbReference type="Proteomes" id="UP000284706"/>
    </source>
</evidence>